<proteinExistence type="predicted"/>
<accession>A0A9K3N518</accession>
<name>A0A9K3N518_HELAN</name>
<dbReference type="InterPro" id="IPR002487">
    <property type="entry name" value="TF_Kbox"/>
</dbReference>
<protein>
    <submittedName>
        <fullName evidence="3">Transcription factor, K-box</fullName>
    </submittedName>
</protein>
<dbReference type="GO" id="GO:0005634">
    <property type="term" value="C:nucleus"/>
    <property type="evidence" value="ECO:0007669"/>
    <property type="project" value="InterPro"/>
</dbReference>
<evidence type="ECO:0000313" key="3">
    <source>
        <dbReference type="EMBL" id="KAF5786788.1"/>
    </source>
</evidence>
<reference evidence="3" key="2">
    <citation type="submission" date="2020-06" db="EMBL/GenBank/DDBJ databases">
        <title>Helianthus annuus Genome sequencing and assembly Release 2.</title>
        <authorList>
            <person name="Gouzy J."/>
            <person name="Langlade N."/>
            <person name="Munos S."/>
        </authorList>
    </citation>
    <scope>NUCLEOTIDE SEQUENCE</scope>
    <source>
        <tissue evidence="3">Leaves</tissue>
    </source>
</reference>
<dbReference type="Proteomes" id="UP000215914">
    <property type="component" value="Unassembled WGS sequence"/>
</dbReference>
<dbReference type="Gramene" id="mRNA:HanXRQr2_Chr10g0445121">
    <property type="protein sequence ID" value="mRNA:HanXRQr2_Chr10g0445121"/>
    <property type="gene ID" value="HanXRQr2_Chr10g0445121"/>
</dbReference>
<dbReference type="PROSITE" id="PS51297">
    <property type="entry name" value="K_BOX"/>
    <property type="match status" value="1"/>
</dbReference>
<sequence>MKKVIERYNKVKEENHQLLNPASEAKFWQGEAVQLRQQLQYLQQSHRQLLGEDLSGMNVNDLHKLESKLEMSLKGVRTKKEQILTDEIKEIHRKGSRIAEENNELHKKVNLLLQENADLQKKVYGSTHMHHDDNELHTPISLQLSPPQPLRTYLPTETMKLG</sequence>
<feature type="domain" description="K-box" evidence="2">
    <location>
        <begin position="25"/>
        <end position="115"/>
    </location>
</feature>
<dbReference type="Pfam" id="PF01486">
    <property type="entry name" value="K-box"/>
    <property type="match status" value="1"/>
</dbReference>
<keyword evidence="4" id="KW-1185">Reference proteome</keyword>
<evidence type="ECO:0000256" key="1">
    <source>
        <dbReference type="SAM" id="MobiDB-lite"/>
    </source>
</evidence>
<reference evidence="3" key="1">
    <citation type="journal article" date="2017" name="Nature">
        <title>The sunflower genome provides insights into oil metabolism, flowering and Asterid evolution.</title>
        <authorList>
            <person name="Badouin H."/>
            <person name="Gouzy J."/>
            <person name="Grassa C.J."/>
            <person name="Murat F."/>
            <person name="Staton S.E."/>
            <person name="Cottret L."/>
            <person name="Lelandais-Briere C."/>
            <person name="Owens G.L."/>
            <person name="Carrere S."/>
            <person name="Mayjonade B."/>
            <person name="Legrand L."/>
            <person name="Gill N."/>
            <person name="Kane N.C."/>
            <person name="Bowers J.E."/>
            <person name="Hubner S."/>
            <person name="Bellec A."/>
            <person name="Berard A."/>
            <person name="Berges H."/>
            <person name="Blanchet N."/>
            <person name="Boniface M.C."/>
            <person name="Brunel D."/>
            <person name="Catrice O."/>
            <person name="Chaidir N."/>
            <person name="Claudel C."/>
            <person name="Donnadieu C."/>
            <person name="Faraut T."/>
            <person name="Fievet G."/>
            <person name="Helmstetter N."/>
            <person name="King M."/>
            <person name="Knapp S.J."/>
            <person name="Lai Z."/>
            <person name="Le Paslier M.C."/>
            <person name="Lippi Y."/>
            <person name="Lorenzon L."/>
            <person name="Mandel J.R."/>
            <person name="Marage G."/>
            <person name="Marchand G."/>
            <person name="Marquand E."/>
            <person name="Bret-Mestries E."/>
            <person name="Morien E."/>
            <person name="Nambeesan S."/>
            <person name="Nguyen T."/>
            <person name="Pegot-Espagnet P."/>
            <person name="Pouilly N."/>
            <person name="Raftis F."/>
            <person name="Sallet E."/>
            <person name="Schiex T."/>
            <person name="Thomas J."/>
            <person name="Vandecasteele C."/>
            <person name="Vares D."/>
            <person name="Vear F."/>
            <person name="Vautrin S."/>
            <person name="Crespi M."/>
            <person name="Mangin B."/>
            <person name="Burke J.M."/>
            <person name="Salse J."/>
            <person name="Munos S."/>
            <person name="Vincourt P."/>
            <person name="Rieseberg L.H."/>
            <person name="Langlade N.B."/>
        </authorList>
    </citation>
    <scope>NUCLEOTIDE SEQUENCE</scope>
    <source>
        <tissue evidence="3">Leaves</tissue>
    </source>
</reference>
<comment type="caution">
    <text evidence="3">The sequence shown here is derived from an EMBL/GenBank/DDBJ whole genome shotgun (WGS) entry which is preliminary data.</text>
</comment>
<dbReference type="EMBL" id="MNCJ02000325">
    <property type="protein sequence ID" value="KAF5786788.1"/>
    <property type="molecule type" value="Genomic_DNA"/>
</dbReference>
<dbReference type="AlphaFoldDB" id="A0A9K3N518"/>
<dbReference type="GO" id="GO:0003700">
    <property type="term" value="F:DNA-binding transcription factor activity"/>
    <property type="evidence" value="ECO:0007669"/>
    <property type="project" value="InterPro"/>
</dbReference>
<organism evidence="3 4">
    <name type="scientific">Helianthus annuus</name>
    <name type="common">Common sunflower</name>
    <dbReference type="NCBI Taxonomy" id="4232"/>
    <lineage>
        <taxon>Eukaryota</taxon>
        <taxon>Viridiplantae</taxon>
        <taxon>Streptophyta</taxon>
        <taxon>Embryophyta</taxon>
        <taxon>Tracheophyta</taxon>
        <taxon>Spermatophyta</taxon>
        <taxon>Magnoliopsida</taxon>
        <taxon>eudicotyledons</taxon>
        <taxon>Gunneridae</taxon>
        <taxon>Pentapetalae</taxon>
        <taxon>asterids</taxon>
        <taxon>campanulids</taxon>
        <taxon>Asterales</taxon>
        <taxon>Asteraceae</taxon>
        <taxon>Asteroideae</taxon>
        <taxon>Heliantheae alliance</taxon>
        <taxon>Heliantheae</taxon>
        <taxon>Helianthus</taxon>
    </lineage>
</organism>
<evidence type="ECO:0000259" key="2">
    <source>
        <dbReference type="PROSITE" id="PS51297"/>
    </source>
</evidence>
<gene>
    <name evidence="3" type="ORF">HanXRQr2_Chr10g0445121</name>
</gene>
<evidence type="ECO:0000313" key="4">
    <source>
        <dbReference type="Proteomes" id="UP000215914"/>
    </source>
</evidence>
<feature type="region of interest" description="Disordered" evidence="1">
    <location>
        <begin position="138"/>
        <end position="162"/>
    </location>
</feature>